<keyword evidence="3" id="KW-1185">Reference proteome</keyword>
<gene>
    <name evidence="2" type="ORF">D9V41_09490</name>
</gene>
<dbReference type="GO" id="GO:0008703">
    <property type="term" value="F:5-amino-6-(5-phosphoribosylamino)uracil reductase activity"/>
    <property type="evidence" value="ECO:0007669"/>
    <property type="project" value="InterPro"/>
</dbReference>
<dbReference type="Gene3D" id="3.40.430.10">
    <property type="entry name" value="Dihydrofolate Reductase, subunit A"/>
    <property type="match status" value="1"/>
</dbReference>
<dbReference type="InterPro" id="IPR050765">
    <property type="entry name" value="Riboflavin_Biosynth_HTPR"/>
</dbReference>
<protein>
    <submittedName>
        <fullName evidence="2">Dihydrofolate reductase</fullName>
    </submittedName>
</protein>
<dbReference type="Proteomes" id="UP000282515">
    <property type="component" value="Unassembled WGS sequence"/>
</dbReference>
<evidence type="ECO:0000313" key="2">
    <source>
        <dbReference type="EMBL" id="RLV55689.1"/>
    </source>
</evidence>
<dbReference type="AlphaFoldDB" id="A0A3L8PLJ9"/>
<dbReference type="OrthoDB" id="2313602at2"/>
<evidence type="ECO:0000313" key="3">
    <source>
        <dbReference type="Proteomes" id="UP000282515"/>
    </source>
</evidence>
<dbReference type="EMBL" id="RDBF01000006">
    <property type="protein sequence ID" value="RLV55689.1"/>
    <property type="molecule type" value="Genomic_DNA"/>
</dbReference>
<sequence length="180" mass="19021">MTTFLYSATMSVDGYIAGAAGDMSWLKPHLAPDPLVDELVPQVSVILSGRRTYDGDDPNAGDPKREGAFEGRWHGTQVVLTHRPLADPPADVVVAGDLSDAVAAARAAAGSNGLVNILGADVARQCLDHGILDEVLVFIAPVLLGGGTRLLEGTQRTYSLRRIREAVSSDAAALWFRVTS</sequence>
<dbReference type="InterPro" id="IPR024072">
    <property type="entry name" value="DHFR-like_dom_sf"/>
</dbReference>
<comment type="caution">
    <text evidence="2">The sequence shown here is derived from an EMBL/GenBank/DDBJ whole genome shotgun (WGS) entry which is preliminary data.</text>
</comment>
<dbReference type="SUPFAM" id="SSF53597">
    <property type="entry name" value="Dihydrofolate reductase-like"/>
    <property type="match status" value="1"/>
</dbReference>
<dbReference type="InterPro" id="IPR002734">
    <property type="entry name" value="RibDG_C"/>
</dbReference>
<dbReference type="PANTHER" id="PTHR38011">
    <property type="entry name" value="DIHYDROFOLATE REDUCTASE FAMILY PROTEIN (AFU_ORTHOLOGUE AFUA_8G06820)"/>
    <property type="match status" value="1"/>
</dbReference>
<name>A0A3L8PLJ9_9ACTN</name>
<dbReference type="RefSeq" id="WP_121794326.1">
    <property type="nucleotide sequence ID" value="NZ_RDBF01000006.1"/>
</dbReference>
<evidence type="ECO:0000259" key="1">
    <source>
        <dbReference type="Pfam" id="PF01872"/>
    </source>
</evidence>
<accession>A0A3L8PLJ9</accession>
<dbReference type="PANTHER" id="PTHR38011:SF11">
    <property type="entry name" value="2,5-DIAMINO-6-RIBOSYLAMINO-4(3H)-PYRIMIDINONE 5'-PHOSPHATE REDUCTASE"/>
    <property type="match status" value="1"/>
</dbReference>
<dbReference type="GO" id="GO:0009231">
    <property type="term" value="P:riboflavin biosynthetic process"/>
    <property type="evidence" value="ECO:0007669"/>
    <property type="project" value="InterPro"/>
</dbReference>
<proteinExistence type="predicted"/>
<reference evidence="2 3" key="1">
    <citation type="submission" date="2018-10" db="EMBL/GenBank/DDBJ databases">
        <title>Aeromicrobium sp. 9W16Y-2 whole genome shotgun sequence.</title>
        <authorList>
            <person name="Li F."/>
        </authorList>
    </citation>
    <scope>NUCLEOTIDE SEQUENCE [LARGE SCALE GENOMIC DNA]</scope>
    <source>
        <strain evidence="2 3">9W16Y-2</strain>
    </source>
</reference>
<feature type="domain" description="Bacterial bifunctional deaminase-reductase C-terminal" evidence="1">
    <location>
        <begin position="6"/>
        <end position="157"/>
    </location>
</feature>
<dbReference type="Pfam" id="PF01872">
    <property type="entry name" value="RibD_C"/>
    <property type="match status" value="1"/>
</dbReference>
<organism evidence="2 3">
    <name type="scientific">Aeromicrobium phragmitis</name>
    <dbReference type="NCBI Taxonomy" id="2478914"/>
    <lineage>
        <taxon>Bacteria</taxon>
        <taxon>Bacillati</taxon>
        <taxon>Actinomycetota</taxon>
        <taxon>Actinomycetes</taxon>
        <taxon>Propionibacteriales</taxon>
        <taxon>Nocardioidaceae</taxon>
        <taxon>Aeromicrobium</taxon>
    </lineage>
</organism>